<dbReference type="Pfam" id="PF06763">
    <property type="entry name" value="Minor_tail_Z"/>
    <property type="match status" value="1"/>
</dbReference>
<protein>
    <submittedName>
        <fullName evidence="1">Minor tail protein Z (GpZ)</fullName>
    </submittedName>
</protein>
<dbReference type="EMBL" id="CU928161">
    <property type="protein sequence ID" value="CAR01924.1"/>
    <property type="molecule type" value="Genomic_DNA"/>
</dbReference>
<name>B7MEV5_ECO45</name>
<sequence>MLSLAQPGATTCRQPSSLKGGCMAIQGLEQAVENLSRISKTAVPGASAMAINRVASSAISQSASQVARETKVRRKLVKERTRLKRATVKNPQARIKVNRGDLPVIRLGNARVVLSRRRRRKKGQRSSLKGGDSVLVVGNRRIPGAFIQQLKNGRWHVMQRVAGKNRYPIDVVKIPMAVPLTTAFKQNIERIRRERLPKELGYALQHQLRMVIKR</sequence>
<evidence type="ECO:0000313" key="1">
    <source>
        <dbReference type="EMBL" id="CAR01924.1"/>
    </source>
</evidence>
<dbReference type="PIRSF" id="PIRSF004395">
    <property type="entry name" value="Tail_Z"/>
    <property type="match status" value="1"/>
</dbReference>
<dbReference type="Proteomes" id="UP000000747">
    <property type="component" value="Chromosome"/>
</dbReference>
<proteinExistence type="predicted"/>
<evidence type="ECO:0000313" key="3">
    <source>
        <dbReference type="Proteomes" id="UP000000747"/>
    </source>
</evidence>
<evidence type="ECO:0000313" key="2">
    <source>
        <dbReference type="EMBL" id="CAR02526.1"/>
    </source>
</evidence>
<organism evidence="1 3">
    <name type="scientific">Escherichia coli O45:K1 (strain S88 / ExPEC)</name>
    <dbReference type="NCBI Taxonomy" id="585035"/>
    <lineage>
        <taxon>Bacteria</taxon>
        <taxon>Pseudomonadati</taxon>
        <taxon>Pseudomonadota</taxon>
        <taxon>Gammaproteobacteria</taxon>
        <taxon>Enterobacterales</taxon>
        <taxon>Enterobacteriaceae</taxon>
        <taxon>Escherichia</taxon>
    </lineage>
</organism>
<dbReference type="AlphaFoldDB" id="B7MEV5"/>
<keyword evidence="3" id="KW-1185">Reference proteome</keyword>
<dbReference type="KEGG" id="ecz:ECS88_1200"/>
<accession>B7MEV5</accession>
<dbReference type="HOGENOM" id="CLU_124188_0_0_6"/>
<reference evidence="1" key="1">
    <citation type="submission" date="2008-12" db="EMBL/GenBank/DDBJ databases">
        <authorList>
            <person name="Genoscope - CEA"/>
        </authorList>
    </citation>
    <scope>NUCLEOTIDE SEQUENCE</scope>
    <source>
        <strain evidence="1">S88</strain>
    </source>
</reference>
<reference evidence="3" key="2">
    <citation type="journal article" date="2009" name="PLoS Genet.">
        <title>Organised genome dynamics in the Escherichia coli species results in highly diverse adaptive paths.</title>
        <authorList>
            <person name="Touchon M."/>
            <person name="Hoede C."/>
            <person name="Tenaillon O."/>
            <person name="Barbe V."/>
            <person name="Baeriswyl S."/>
            <person name="Bidet P."/>
            <person name="Bingen E."/>
            <person name="Bonacorsi S."/>
            <person name="Bouchier C."/>
            <person name="Bouvet O."/>
            <person name="Calteau A."/>
            <person name="Chiapello H."/>
            <person name="Clermont O."/>
            <person name="Cruveiller S."/>
            <person name="Danchin A."/>
            <person name="Diard M."/>
            <person name="Dossat C."/>
            <person name="Karoui M.E."/>
            <person name="Frapy E."/>
            <person name="Garry L."/>
            <person name="Ghigo J.M."/>
            <person name="Gilles A.M."/>
            <person name="Johnson J."/>
            <person name="Le Bouguenec C."/>
            <person name="Lescat M."/>
            <person name="Mangenot S."/>
            <person name="Martinez-Jehanne V."/>
            <person name="Matic I."/>
            <person name="Nassif X."/>
            <person name="Oztas S."/>
            <person name="Petit M.A."/>
            <person name="Pichon C."/>
            <person name="Rouy Z."/>
            <person name="Ruf C.S."/>
            <person name="Schneider D."/>
            <person name="Tourret J."/>
            <person name="Vacherie B."/>
            <person name="Vallenet D."/>
            <person name="Medigue C."/>
            <person name="Rocha E.P.C."/>
            <person name="Denamur E."/>
        </authorList>
    </citation>
    <scope>NUCLEOTIDE SEQUENCE [LARGE SCALE GENOMIC DNA]</scope>
    <source>
        <strain evidence="3">S88 / ExPEC</strain>
    </source>
</reference>
<dbReference type="InterPro" id="IPR010633">
    <property type="entry name" value="Phage_lambda_GpZ"/>
</dbReference>
<dbReference type="KEGG" id="ecz:ECS88_0579"/>
<dbReference type="EMBL" id="CU928161">
    <property type="protein sequence ID" value="CAR02526.1"/>
    <property type="molecule type" value="Genomic_DNA"/>
</dbReference>
<gene>
    <name evidence="1" type="ordered locus">ECS88_0579</name>
    <name evidence="2" type="ordered locus">ECS88_1200</name>
</gene>